<evidence type="ECO:0008006" key="5">
    <source>
        <dbReference type="Google" id="ProtNLM"/>
    </source>
</evidence>
<organism evidence="3 4">
    <name type="scientific">Tritrichomonas musculus</name>
    <dbReference type="NCBI Taxonomy" id="1915356"/>
    <lineage>
        <taxon>Eukaryota</taxon>
        <taxon>Metamonada</taxon>
        <taxon>Parabasalia</taxon>
        <taxon>Tritrichomonadida</taxon>
        <taxon>Tritrichomonadidae</taxon>
        <taxon>Tritrichomonas</taxon>
    </lineage>
</organism>
<dbReference type="Proteomes" id="UP001470230">
    <property type="component" value="Unassembled WGS sequence"/>
</dbReference>
<evidence type="ECO:0000256" key="1">
    <source>
        <dbReference type="ARBA" id="ARBA00022737"/>
    </source>
</evidence>
<dbReference type="InterPro" id="IPR002110">
    <property type="entry name" value="Ankyrin_rpt"/>
</dbReference>
<protein>
    <recommendedName>
        <fullName evidence="5">DUF3447 domain-containing protein</fullName>
    </recommendedName>
</protein>
<comment type="caution">
    <text evidence="3">The sequence shown here is derived from an EMBL/GenBank/DDBJ whole genome shotgun (WGS) entry which is preliminary data.</text>
</comment>
<keyword evidence="2" id="KW-0040">ANK repeat</keyword>
<evidence type="ECO:0000313" key="3">
    <source>
        <dbReference type="EMBL" id="KAK8900153.1"/>
    </source>
</evidence>
<proteinExistence type="predicted"/>
<dbReference type="Gene3D" id="1.25.40.20">
    <property type="entry name" value="Ankyrin repeat-containing domain"/>
    <property type="match status" value="3"/>
</dbReference>
<name>A0ABR2LAU7_9EUKA</name>
<dbReference type="Pfam" id="PF00023">
    <property type="entry name" value="Ank"/>
    <property type="match status" value="2"/>
</dbReference>
<dbReference type="PANTHER" id="PTHR24189">
    <property type="entry name" value="MYOTROPHIN"/>
    <property type="match status" value="1"/>
</dbReference>
<dbReference type="PANTHER" id="PTHR24189:SF50">
    <property type="entry name" value="ANKYRIN REPEAT AND SOCS BOX PROTEIN 2"/>
    <property type="match status" value="1"/>
</dbReference>
<dbReference type="SMART" id="SM00248">
    <property type="entry name" value="ANK"/>
    <property type="match status" value="5"/>
</dbReference>
<evidence type="ECO:0000256" key="2">
    <source>
        <dbReference type="ARBA" id="ARBA00023043"/>
    </source>
</evidence>
<dbReference type="EMBL" id="JAPFFF010000001">
    <property type="protein sequence ID" value="KAK8900153.1"/>
    <property type="molecule type" value="Genomic_DNA"/>
</dbReference>
<evidence type="ECO:0000313" key="4">
    <source>
        <dbReference type="Proteomes" id="UP001470230"/>
    </source>
</evidence>
<accession>A0ABR2LAU7</accession>
<keyword evidence="1" id="KW-0677">Repeat</keyword>
<dbReference type="InterPro" id="IPR050745">
    <property type="entry name" value="Multifunctional_regulatory"/>
</dbReference>
<reference evidence="3 4" key="1">
    <citation type="submission" date="2024-04" db="EMBL/GenBank/DDBJ databases">
        <title>Tritrichomonas musculus Genome.</title>
        <authorList>
            <person name="Alves-Ferreira E."/>
            <person name="Grigg M."/>
            <person name="Lorenzi H."/>
            <person name="Galac M."/>
        </authorList>
    </citation>
    <scope>NUCLEOTIDE SEQUENCE [LARGE SCALE GENOMIC DNA]</scope>
    <source>
        <strain evidence="3 4">EAF2021</strain>
    </source>
</reference>
<sequence length="657" mass="77616">MKLEEPIHQFLDKINKIEEIILQYLDSDNLDIIDFDDLKNIIRNLGILENKHELKIFLHLISKISNNHYRSQDFFIKFEQILNEFQNDIADNCSNTEIFEIFKNNKRILLYFIEKGVLVPNDYIGKNIAHCKYKKCFYQKYFYPEFKAFFGSKLYFNNEYDNNIFVDKRKLGENDNEICRLIRKDLIDDFVSYTNQSCLPLSSKIEPSIFETNRFLLKKCTTLIEYAAFFGSTRIFQYLRMNNVELEPSLWIYAIHSNNADMIHLLEDCKAPVNDETYIQCYNESIKCHHHNIARYFRDQYIENYDKALYLQSFKSLNFIDFEDLIDSENLFEWSQTNDMFQNFKPTIFFNLCKYDFVPVVDFIVKNTNINVNNKSNIFNFYGYHDNHNQSISNLLMDNDFDVNSPTNHFNGSVRVIAPLHVAIEKDNIEIIKILLSRANIDINSKLICYEKLGLNNKRSISETPIHLASERCNVEITKLLLSHDKIDVNSKFNLSSELPEEKKFIEKTALHIAIENENSEILRLLLSMKKIDVNEKMRYGSEEYDLINEALITSNDFEKNKEQIYKKEAKDVSIKKEIKTPLYMAVHMQNLEITQLLCSHNDVNINTKSMISEEKRYFCNKNDITGVSYYSERKNITAIEEAISQKNHDIIQIIKQ</sequence>
<dbReference type="Pfam" id="PF12796">
    <property type="entry name" value="Ank_2"/>
    <property type="match status" value="1"/>
</dbReference>
<gene>
    <name evidence="3" type="ORF">M9Y10_002476</name>
</gene>
<keyword evidence="4" id="KW-1185">Reference proteome</keyword>
<dbReference type="SUPFAM" id="SSF48403">
    <property type="entry name" value="Ankyrin repeat"/>
    <property type="match status" value="2"/>
</dbReference>
<dbReference type="InterPro" id="IPR036770">
    <property type="entry name" value="Ankyrin_rpt-contain_sf"/>
</dbReference>